<feature type="domain" description="PLD phosphodiesterase" evidence="2">
    <location>
        <begin position="163"/>
        <end position="190"/>
    </location>
</feature>
<feature type="domain" description="PLD phosphodiesterase" evidence="2">
    <location>
        <begin position="331"/>
        <end position="358"/>
    </location>
</feature>
<organism evidence="3 4">
    <name type="scientific">Arthrobacter subterraneus</name>
    <dbReference type="NCBI Taxonomy" id="335973"/>
    <lineage>
        <taxon>Bacteria</taxon>
        <taxon>Bacillati</taxon>
        <taxon>Actinomycetota</taxon>
        <taxon>Actinomycetes</taxon>
        <taxon>Micrococcales</taxon>
        <taxon>Micrococcaceae</taxon>
        <taxon>Arthrobacter</taxon>
    </lineage>
</organism>
<accession>A0A1G8KYU8</accession>
<feature type="chain" id="PRO_5011724376" evidence="1">
    <location>
        <begin position="26"/>
        <end position="418"/>
    </location>
</feature>
<dbReference type="InterPro" id="IPR001736">
    <property type="entry name" value="PLipase_D/transphosphatidylase"/>
</dbReference>
<keyword evidence="4" id="KW-1185">Reference proteome</keyword>
<protein>
    <submittedName>
        <fullName evidence="3">Cardiolipin synthase</fullName>
    </submittedName>
</protein>
<dbReference type="PANTHER" id="PTHR21248:SF22">
    <property type="entry name" value="PHOSPHOLIPASE D"/>
    <property type="match status" value="1"/>
</dbReference>
<dbReference type="Gene3D" id="3.30.870.10">
    <property type="entry name" value="Endonuclease Chain A"/>
    <property type="match status" value="2"/>
</dbReference>
<feature type="signal peptide" evidence="1">
    <location>
        <begin position="1"/>
        <end position="25"/>
    </location>
</feature>
<dbReference type="SUPFAM" id="SSF56024">
    <property type="entry name" value="Phospholipase D/nuclease"/>
    <property type="match status" value="2"/>
</dbReference>
<dbReference type="Pfam" id="PF13091">
    <property type="entry name" value="PLDc_2"/>
    <property type="match status" value="2"/>
</dbReference>
<name>A0A1G8KYU8_9MICC</name>
<dbReference type="PROSITE" id="PS50035">
    <property type="entry name" value="PLD"/>
    <property type="match status" value="2"/>
</dbReference>
<sequence>MRTLRRLHLFALTRSLLARAAMAFAAVQAMVITAIVLIDAVQRKLRSKRPGFPHPGIFDAEVAGSEVTVFTYGHDLYEDMLASIRAARHTIMLETYIWKGDAIGRQFKDALNDAAARGVKVYVIYDGFANLVVPPTFYRFHPNVEVFRFPVVRPSILFTNIRGTGFDHRKVMVVDDSIGYVGGYNIGSLYASKWRDTHLKLEGKSVWELRQAFVAFWNAAPTQRHRPLEETSADFWEPRLRAVNNIPANLVFPIRGVYLDAINRAHSHIYITTAYFIPDQQILDALLRASKRGVDVRVILPEDSNHVVSDWLSRGFYSALLRDGVKILLYQNAMIHAKTATVDGEWSTVGTANIDRLSLTGNYEINIEMFDRNLASTMERIFEIDSSNCRELPIEEWEGRHLVARASEAILAPLRPFL</sequence>
<dbReference type="Proteomes" id="UP000199258">
    <property type="component" value="Unassembled WGS sequence"/>
</dbReference>
<dbReference type="SMART" id="SM00155">
    <property type="entry name" value="PLDc"/>
    <property type="match status" value="2"/>
</dbReference>
<dbReference type="EMBL" id="FNDT01000012">
    <property type="protein sequence ID" value="SDI48572.1"/>
    <property type="molecule type" value="Genomic_DNA"/>
</dbReference>
<keyword evidence="1" id="KW-0732">Signal</keyword>
<dbReference type="PANTHER" id="PTHR21248">
    <property type="entry name" value="CARDIOLIPIN SYNTHASE"/>
    <property type="match status" value="1"/>
</dbReference>
<evidence type="ECO:0000259" key="2">
    <source>
        <dbReference type="PROSITE" id="PS50035"/>
    </source>
</evidence>
<dbReference type="STRING" id="335973.SAMN04488693_11288"/>
<dbReference type="CDD" id="cd09110">
    <property type="entry name" value="PLDc_CLS_1"/>
    <property type="match status" value="1"/>
</dbReference>
<proteinExistence type="predicted"/>
<dbReference type="RefSeq" id="WP_245702861.1">
    <property type="nucleotide sequence ID" value="NZ_FNDT01000012.1"/>
</dbReference>
<dbReference type="GO" id="GO:0030572">
    <property type="term" value="F:phosphatidyltransferase activity"/>
    <property type="evidence" value="ECO:0007669"/>
    <property type="project" value="UniProtKB-ARBA"/>
</dbReference>
<gene>
    <name evidence="3" type="ORF">SAMN04488693_11288</name>
</gene>
<evidence type="ECO:0000313" key="4">
    <source>
        <dbReference type="Proteomes" id="UP000199258"/>
    </source>
</evidence>
<dbReference type="InterPro" id="IPR025202">
    <property type="entry name" value="PLD-like_dom"/>
</dbReference>
<dbReference type="AlphaFoldDB" id="A0A1G8KYU8"/>
<dbReference type="GO" id="GO:0032049">
    <property type="term" value="P:cardiolipin biosynthetic process"/>
    <property type="evidence" value="ECO:0007669"/>
    <property type="project" value="UniProtKB-ARBA"/>
</dbReference>
<evidence type="ECO:0000313" key="3">
    <source>
        <dbReference type="EMBL" id="SDI48572.1"/>
    </source>
</evidence>
<evidence type="ECO:0000256" key="1">
    <source>
        <dbReference type="SAM" id="SignalP"/>
    </source>
</evidence>
<dbReference type="CDD" id="cd09112">
    <property type="entry name" value="PLDc_CLS_2"/>
    <property type="match status" value="1"/>
</dbReference>
<reference evidence="3 4" key="1">
    <citation type="submission" date="2016-10" db="EMBL/GenBank/DDBJ databases">
        <authorList>
            <person name="de Groot N.N."/>
        </authorList>
    </citation>
    <scope>NUCLEOTIDE SEQUENCE [LARGE SCALE GENOMIC DNA]</scope>
    <source>
        <strain evidence="3 4">NP_1H</strain>
    </source>
</reference>